<evidence type="ECO:0000256" key="1">
    <source>
        <dbReference type="SAM" id="MobiDB-lite"/>
    </source>
</evidence>
<feature type="domain" description="HTH arsR-type" evidence="2">
    <location>
        <begin position="19"/>
        <end position="60"/>
    </location>
</feature>
<accession>A0A2A9D0I8</accession>
<reference evidence="3 4" key="1">
    <citation type="submission" date="2017-10" db="EMBL/GenBank/DDBJ databases">
        <title>Sequencing the genomes of 1000 actinobacteria strains.</title>
        <authorList>
            <person name="Klenk H.-P."/>
        </authorList>
    </citation>
    <scope>NUCLEOTIDE SEQUENCE [LARGE SCALE GENOMIC DNA]</scope>
    <source>
        <strain evidence="3 4">DSM 21801</strain>
    </source>
</reference>
<sequence>MSHRVSTPLHPAAEEDSGTRARVRELVIELGPVQASSIAERLDLTPAAVRRHLTALVDAGEVCERAAVRAAPRGRGRPPREYVATGRAQQHLPDDSSLVARQALRALARSAGPAGVQEFAREWLREPEERYAAALAPVGESPQARATALADLLSRDGYAASVRTVSLVPERAAVVQLCQGHCPVREIAQEFPQLCEAETQMLQRLLGVHVQRLATIAGGGHACTTHIPGPPPEIRPQTQPRRPSPATPEPIQTNEEGLA</sequence>
<dbReference type="SUPFAM" id="SSF46785">
    <property type="entry name" value="Winged helix' DNA-binding domain"/>
    <property type="match status" value="1"/>
</dbReference>
<keyword evidence="4" id="KW-1185">Reference proteome</keyword>
<name>A0A2A9D0I8_9MICO</name>
<dbReference type="Pfam" id="PF01022">
    <property type="entry name" value="HTH_5"/>
    <property type="match status" value="1"/>
</dbReference>
<dbReference type="InterPro" id="IPR001845">
    <property type="entry name" value="HTH_ArsR_DNA-bd_dom"/>
</dbReference>
<evidence type="ECO:0000259" key="2">
    <source>
        <dbReference type="Pfam" id="PF01022"/>
    </source>
</evidence>
<gene>
    <name evidence="3" type="ORF">ATL40_1025</name>
</gene>
<dbReference type="InterPro" id="IPR036390">
    <property type="entry name" value="WH_DNA-bd_sf"/>
</dbReference>
<evidence type="ECO:0000313" key="3">
    <source>
        <dbReference type="EMBL" id="PFG19462.1"/>
    </source>
</evidence>
<protein>
    <submittedName>
        <fullName evidence="3">Putative ArsR family transcriptional regulator</fullName>
    </submittedName>
</protein>
<feature type="region of interest" description="Disordered" evidence="1">
    <location>
        <begin position="221"/>
        <end position="259"/>
    </location>
</feature>
<dbReference type="AlphaFoldDB" id="A0A2A9D0I8"/>
<dbReference type="InterPro" id="IPR036388">
    <property type="entry name" value="WH-like_DNA-bd_sf"/>
</dbReference>
<evidence type="ECO:0000313" key="4">
    <source>
        <dbReference type="Proteomes" id="UP000224915"/>
    </source>
</evidence>
<comment type="caution">
    <text evidence="3">The sequence shown here is derived from an EMBL/GenBank/DDBJ whole genome shotgun (WGS) entry which is preliminary data.</text>
</comment>
<dbReference type="OrthoDB" id="3375207at2"/>
<proteinExistence type="predicted"/>
<feature type="compositionally biased region" description="Polar residues" evidence="1">
    <location>
        <begin position="250"/>
        <end position="259"/>
    </location>
</feature>
<dbReference type="Proteomes" id="UP000224915">
    <property type="component" value="Unassembled WGS sequence"/>
</dbReference>
<dbReference type="EMBL" id="PDJD01000001">
    <property type="protein sequence ID" value="PFG19462.1"/>
    <property type="molecule type" value="Genomic_DNA"/>
</dbReference>
<organism evidence="3 4">
    <name type="scientific">Serinibacter salmoneus</name>
    <dbReference type="NCBI Taxonomy" id="556530"/>
    <lineage>
        <taxon>Bacteria</taxon>
        <taxon>Bacillati</taxon>
        <taxon>Actinomycetota</taxon>
        <taxon>Actinomycetes</taxon>
        <taxon>Micrococcales</taxon>
        <taxon>Beutenbergiaceae</taxon>
        <taxon>Serinibacter</taxon>
    </lineage>
</organism>
<dbReference type="Gene3D" id="1.10.10.10">
    <property type="entry name" value="Winged helix-like DNA-binding domain superfamily/Winged helix DNA-binding domain"/>
    <property type="match status" value="1"/>
</dbReference>